<keyword evidence="6" id="KW-0964">Secreted</keyword>
<dbReference type="PANTHER" id="PTHR21562">
    <property type="entry name" value="NOTUM-RELATED"/>
    <property type="match status" value="1"/>
</dbReference>
<evidence type="ECO:0000256" key="1">
    <source>
        <dbReference type="ARBA" id="ARBA00003534"/>
    </source>
</evidence>
<evidence type="ECO:0000256" key="5">
    <source>
        <dbReference type="ARBA" id="ARBA00023316"/>
    </source>
</evidence>
<dbReference type="Proteomes" id="UP000826271">
    <property type="component" value="Unassembled WGS sequence"/>
</dbReference>
<dbReference type="GO" id="GO:0052793">
    <property type="term" value="F:pectin acetylesterase activity"/>
    <property type="evidence" value="ECO:0007669"/>
    <property type="project" value="TreeGrafter"/>
</dbReference>
<evidence type="ECO:0000313" key="7">
    <source>
        <dbReference type="EMBL" id="KAG8366261.1"/>
    </source>
</evidence>
<dbReference type="PANTHER" id="PTHR21562:SF65">
    <property type="entry name" value="PECTIN ACETYLESTERASE"/>
    <property type="match status" value="1"/>
</dbReference>
<organism evidence="7 8">
    <name type="scientific">Buddleja alternifolia</name>
    <dbReference type="NCBI Taxonomy" id="168488"/>
    <lineage>
        <taxon>Eukaryota</taxon>
        <taxon>Viridiplantae</taxon>
        <taxon>Streptophyta</taxon>
        <taxon>Embryophyta</taxon>
        <taxon>Tracheophyta</taxon>
        <taxon>Spermatophyta</taxon>
        <taxon>Magnoliopsida</taxon>
        <taxon>eudicotyledons</taxon>
        <taxon>Gunneridae</taxon>
        <taxon>Pentapetalae</taxon>
        <taxon>asterids</taxon>
        <taxon>lamiids</taxon>
        <taxon>Lamiales</taxon>
        <taxon>Scrophulariaceae</taxon>
        <taxon>Buddlejeae</taxon>
        <taxon>Buddleja</taxon>
    </lineage>
</organism>
<accession>A0AAV6W729</accession>
<proteinExistence type="inferred from homology"/>
<evidence type="ECO:0000256" key="4">
    <source>
        <dbReference type="ARBA" id="ARBA00022512"/>
    </source>
</evidence>
<keyword evidence="5 6" id="KW-0961">Cell wall biogenesis/degradation</keyword>
<keyword evidence="8" id="KW-1185">Reference proteome</keyword>
<protein>
    <recommendedName>
        <fullName evidence="6">Pectin acetylesterase</fullName>
        <ecNumber evidence="6">3.1.1.-</ecNumber>
    </recommendedName>
</protein>
<gene>
    <name evidence="7" type="ORF">BUALT_Bualt17G0058000</name>
</gene>
<name>A0AAV6W729_9LAMI</name>
<evidence type="ECO:0000313" key="8">
    <source>
        <dbReference type="Proteomes" id="UP000826271"/>
    </source>
</evidence>
<comment type="similarity">
    <text evidence="3 6">Belongs to the pectinacetylesterase family.</text>
</comment>
<sequence length="153" mass="16985">MGLGMGVGDRITGGDENSIRRPGSRWMELGLGVGRVDEFRLDRLRDIFIWSMKTESNDIVNATILKSAPAKGAVCLDGTPPAYFYRKGFGDGANNWMVYLPVSDTYILFLFNTLNNNQFSTETNPITITPPKFFKSNPITVSPPKFNQINGTN</sequence>
<keyword evidence="4 6" id="KW-0134">Cell wall</keyword>
<evidence type="ECO:0000256" key="2">
    <source>
        <dbReference type="ARBA" id="ARBA00004191"/>
    </source>
</evidence>
<dbReference type="GO" id="GO:0071555">
    <property type="term" value="P:cell wall organization"/>
    <property type="evidence" value="ECO:0007669"/>
    <property type="project" value="UniProtKB-KW"/>
</dbReference>
<reference evidence="7" key="1">
    <citation type="submission" date="2019-10" db="EMBL/GenBank/DDBJ databases">
        <authorList>
            <person name="Zhang R."/>
            <person name="Pan Y."/>
            <person name="Wang J."/>
            <person name="Ma R."/>
            <person name="Yu S."/>
        </authorList>
    </citation>
    <scope>NUCLEOTIDE SEQUENCE</scope>
    <source>
        <strain evidence="7">LA-IB0</strain>
        <tissue evidence="7">Leaf</tissue>
    </source>
</reference>
<dbReference type="EC" id="3.1.1.-" evidence="6"/>
<dbReference type="EMBL" id="WHWC01000017">
    <property type="protein sequence ID" value="KAG8366261.1"/>
    <property type="molecule type" value="Genomic_DNA"/>
</dbReference>
<dbReference type="Pfam" id="PF03283">
    <property type="entry name" value="PAE"/>
    <property type="match status" value="1"/>
</dbReference>
<comment type="function">
    <text evidence="1 6">Hydrolyzes acetyl esters in homogalacturonan regions of pectin. In type I primary cell wall, galacturonic acid residues of pectin can be acetylated at the O-2 and O-3 positions. Decreasing the degree of acetylation of pectin gels in vitro alters their physical properties.</text>
</comment>
<comment type="subcellular location">
    <subcellularLocation>
        <location evidence="2 6">Secreted</location>
        <location evidence="2 6">Cell wall</location>
    </subcellularLocation>
</comment>
<dbReference type="AlphaFoldDB" id="A0AAV6W729"/>
<evidence type="ECO:0000256" key="3">
    <source>
        <dbReference type="ARBA" id="ARBA00005784"/>
    </source>
</evidence>
<comment type="caution">
    <text evidence="7">The sequence shown here is derived from an EMBL/GenBank/DDBJ whole genome shotgun (WGS) entry which is preliminary data.</text>
</comment>
<dbReference type="InterPro" id="IPR004963">
    <property type="entry name" value="PAE/NOTUM"/>
</dbReference>
<dbReference type="GO" id="GO:0009505">
    <property type="term" value="C:plant-type cell wall"/>
    <property type="evidence" value="ECO:0007669"/>
    <property type="project" value="TreeGrafter"/>
</dbReference>
<evidence type="ECO:0000256" key="6">
    <source>
        <dbReference type="RuleBase" id="RU363114"/>
    </source>
</evidence>
<keyword evidence="6" id="KW-0378">Hydrolase</keyword>